<feature type="binding site" evidence="5">
    <location>
        <position position="73"/>
    </location>
    <ligand>
        <name>Zn(2+)</name>
        <dbReference type="ChEBI" id="CHEBI:29105"/>
    </ligand>
</feature>
<comment type="caution">
    <text evidence="6">The sequence shown here is derived from an EMBL/GenBank/DDBJ whole genome shotgun (WGS) entry which is preliminary data.</text>
</comment>
<feature type="binding site" evidence="5">
    <location>
        <position position="76"/>
    </location>
    <ligand>
        <name>Zn(2+)</name>
        <dbReference type="ChEBI" id="CHEBI:29105"/>
    </ligand>
</feature>
<evidence type="ECO:0000256" key="5">
    <source>
        <dbReference type="HAMAP-Rule" id="MF_00213"/>
    </source>
</evidence>
<dbReference type="HAMAP" id="MF_00213">
    <property type="entry name" value="HypA_HybF"/>
    <property type="match status" value="1"/>
</dbReference>
<keyword evidence="2 5" id="KW-0533">Nickel</keyword>
<comment type="similarity">
    <text evidence="1 5">Belongs to the HypA/HybF family.</text>
</comment>
<dbReference type="PROSITE" id="PS01249">
    <property type="entry name" value="HYPA"/>
    <property type="match status" value="1"/>
</dbReference>
<evidence type="ECO:0000256" key="2">
    <source>
        <dbReference type="ARBA" id="ARBA00022596"/>
    </source>
</evidence>
<dbReference type="EMBL" id="JAYMFH010000012">
    <property type="protein sequence ID" value="MEC4295402.1"/>
    <property type="molecule type" value="Genomic_DNA"/>
</dbReference>
<keyword evidence="3 5" id="KW-0479">Metal-binding</keyword>
<gene>
    <name evidence="5" type="primary">hypA</name>
    <name evidence="6" type="ORF">VJ920_08765</name>
</gene>
<name>A0ABU6J0M9_9ACTN</name>
<evidence type="ECO:0000313" key="6">
    <source>
        <dbReference type="EMBL" id="MEC4295402.1"/>
    </source>
</evidence>
<comment type="function">
    <text evidence="5">Involved in the maturation of [NiFe] hydrogenases. Required for nickel insertion into the metal center of the hydrogenase.</text>
</comment>
<feature type="binding site" evidence="5">
    <location>
        <position position="92"/>
    </location>
    <ligand>
        <name>Zn(2+)</name>
        <dbReference type="ChEBI" id="CHEBI:29105"/>
    </ligand>
</feature>
<evidence type="ECO:0000313" key="7">
    <source>
        <dbReference type="Proteomes" id="UP001343724"/>
    </source>
</evidence>
<organism evidence="6 7">
    <name type="scientific">Adlercreutzia shanghongiae</name>
    <dbReference type="NCBI Taxonomy" id="3111773"/>
    <lineage>
        <taxon>Bacteria</taxon>
        <taxon>Bacillati</taxon>
        <taxon>Actinomycetota</taxon>
        <taxon>Coriobacteriia</taxon>
        <taxon>Eggerthellales</taxon>
        <taxon>Eggerthellaceae</taxon>
        <taxon>Adlercreutzia</taxon>
    </lineage>
</organism>
<dbReference type="InterPro" id="IPR020538">
    <property type="entry name" value="Hydgase_Ni_incorp_HypA/HybF_CS"/>
</dbReference>
<proteinExistence type="inferred from homology"/>
<reference evidence="6 7" key="1">
    <citation type="submission" date="2024-01" db="EMBL/GenBank/DDBJ databases">
        <title>novel species in genus Adlercreutzia.</title>
        <authorList>
            <person name="Liu X."/>
        </authorList>
    </citation>
    <scope>NUCLEOTIDE SEQUENCE [LARGE SCALE GENOMIC DNA]</scope>
    <source>
        <strain evidence="6 7">R22</strain>
    </source>
</reference>
<dbReference type="PANTHER" id="PTHR34535:SF3">
    <property type="entry name" value="HYDROGENASE MATURATION FACTOR HYPA"/>
    <property type="match status" value="1"/>
</dbReference>
<feature type="binding site" evidence="5">
    <location>
        <position position="2"/>
    </location>
    <ligand>
        <name>Ni(2+)</name>
        <dbReference type="ChEBI" id="CHEBI:49786"/>
    </ligand>
</feature>
<dbReference type="Pfam" id="PF01155">
    <property type="entry name" value="HypA"/>
    <property type="match status" value="1"/>
</dbReference>
<dbReference type="PANTHER" id="PTHR34535">
    <property type="entry name" value="HYDROGENASE MATURATION FACTOR HYPA"/>
    <property type="match status" value="1"/>
</dbReference>
<dbReference type="RefSeq" id="WP_326454902.1">
    <property type="nucleotide sequence ID" value="NZ_JAYMFH010000012.1"/>
</dbReference>
<keyword evidence="7" id="KW-1185">Reference proteome</keyword>
<protein>
    <recommendedName>
        <fullName evidence="5">Hydrogenase maturation factor HypA</fullName>
    </recommendedName>
</protein>
<dbReference type="Gene3D" id="3.30.2320.80">
    <property type="match status" value="1"/>
</dbReference>
<dbReference type="Proteomes" id="UP001343724">
    <property type="component" value="Unassembled WGS sequence"/>
</dbReference>
<evidence type="ECO:0000256" key="3">
    <source>
        <dbReference type="ARBA" id="ARBA00022723"/>
    </source>
</evidence>
<sequence>MHEMGLVRPLVDAVLDHCEEAGAAEVLSVRLSIGEYVDVIERFIPQMFSFLARGTIAEHAEVVIERVPGYAACNSCNNIFSLDTQDKSTWHCPRCGERNYRMFSGREFRIDSIEIREASAELRPAV</sequence>
<evidence type="ECO:0000256" key="4">
    <source>
        <dbReference type="ARBA" id="ARBA00022833"/>
    </source>
</evidence>
<keyword evidence="4 5" id="KW-0862">Zinc</keyword>
<feature type="binding site" evidence="5">
    <location>
        <position position="95"/>
    </location>
    <ligand>
        <name>Zn(2+)</name>
        <dbReference type="ChEBI" id="CHEBI:29105"/>
    </ligand>
</feature>
<dbReference type="PIRSF" id="PIRSF004761">
    <property type="entry name" value="Hydrgn_mat_HypA"/>
    <property type="match status" value="1"/>
</dbReference>
<dbReference type="InterPro" id="IPR000688">
    <property type="entry name" value="HypA/HybF"/>
</dbReference>
<evidence type="ECO:0000256" key="1">
    <source>
        <dbReference type="ARBA" id="ARBA00010748"/>
    </source>
</evidence>
<accession>A0ABU6J0M9</accession>